<dbReference type="InterPro" id="IPR016795">
    <property type="entry name" value="UCP021697"/>
</dbReference>
<dbReference type="RefSeq" id="WP_236118008.1">
    <property type="nucleotide sequence ID" value="NZ_JAKGSI010000001.1"/>
</dbReference>
<comment type="caution">
    <text evidence="3">The sequence shown here is derived from an EMBL/GenBank/DDBJ whole genome shotgun (WGS) entry which is preliminary data.</text>
</comment>
<reference evidence="3" key="1">
    <citation type="submission" date="2022-01" db="EMBL/GenBank/DDBJ databases">
        <title>Corynebacterium sp. nov isolated from isolated from the feces of the greater white-fronted geese (Anser albifrons) at Poyang Lake, PR China.</title>
        <authorList>
            <person name="Liu Q."/>
        </authorList>
    </citation>
    <scope>NUCLEOTIDE SEQUENCE</scope>
    <source>
        <strain evidence="3">JCM 32435</strain>
    </source>
</reference>
<feature type="transmembrane region" description="Helical" evidence="2">
    <location>
        <begin position="76"/>
        <end position="96"/>
    </location>
</feature>
<accession>A0A9X1QRI6</accession>
<sequence length="158" mass="17273">MAQPKRSWIEGPQIPGERDDPDAPGRWPGEKLGLPKSGPGSLASVMRRVGGMLVDWWICWAIAFLITRMTHMFGDIATTTWLLFPILGTITGWLFARTPGQALFKMGIARTDVPGTRVGFVRALLRSVFTALLFPPVIMDSDGRGLHDRATGTSVILG</sequence>
<dbReference type="PIRSF" id="PIRSF021697">
    <property type="entry name" value="UCP021697"/>
    <property type="match status" value="1"/>
</dbReference>
<evidence type="ECO:0000313" key="3">
    <source>
        <dbReference type="EMBL" id="MCF4006239.1"/>
    </source>
</evidence>
<gene>
    <name evidence="3" type="ORF">L1O03_03480</name>
</gene>
<dbReference type="PANTHER" id="PTHR36115:SF6">
    <property type="entry name" value="PROLINE-RICH ANTIGEN HOMOLOG"/>
    <property type="match status" value="1"/>
</dbReference>
<evidence type="ECO:0000313" key="4">
    <source>
        <dbReference type="Proteomes" id="UP001139336"/>
    </source>
</evidence>
<dbReference type="AlphaFoldDB" id="A0A9X1QRI6"/>
<keyword evidence="4" id="KW-1185">Reference proteome</keyword>
<feature type="transmembrane region" description="Helical" evidence="2">
    <location>
        <begin position="53"/>
        <end position="70"/>
    </location>
</feature>
<protein>
    <submittedName>
        <fullName evidence="3">RDD family protein</fullName>
    </submittedName>
</protein>
<keyword evidence="2" id="KW-0812">Transmembrane</keyword>
<dbReference type="EMBL" id="JAKGSI010000001">
    <property type="protein sequence ID" value="MCF4006239.1"/>
    <property type="molecule type" value="Genomic_DNA"/>
</dbReference>
<feature type="region of interest" description="Disordered" evidence="1">
    <location>
        <begin position="1"/>
        <end position="35"/>
    </location>
</feature>
<evidence type="ECO:0000256" key="2">
    <source>
        <dbReference type="SAM" id="Phobius"/>
    </source>
</evidence>
<organism evidence="3 4">
    <name type="scientific">Corynebacterium uropygiale</name>
    <dbReference type="NCBI Taxonomy" id="1775911"/>
    <lineage>
        <taxon>Bacteria</taxon>
        <taxon>Bacillati</taxon>
        <taxon>Actinomycetota</taxon>
        <taxon>Actinomycetes</taxon>
        <taxon>Mycobacteriales</taxon>
        <taxon>Corynebacteriaceae</taxon>
        <taxon>Corynebacterium</taxon>
    </lineage>
</organism>
<proteinExistence type="predicted"/>
<dbReference type="PANTHER" id="PTHR36115">
    <property type="entry name" value="PROLINE-RICH ANTIGEN HOMOLOG-RELATED"/>
    <property type="match status" value="1"/>
</dbReference>
<name>A0A9X1QRI6_9CORY</name>
<dbReference type="InterPro" id="IPR051791">
    <property type="entry name" value="Pra-immunoreactive"/>
</dbReference>
<dbReference type="Proteomes" id="UP001139336">
    <property type="component" value="Unassembled WGS sequence"/>
</dbReference>
<keyword evidence="2" id="KW-1133">Transmembrane helix</keyword>
<evidence type="ECO:0000256" key="1">
    <source>
        <dbReference type="SAM" id="MobiDB-lite"/>
    </source>
</evidence>
<keyword evidence="2" id="KW-0472">Membrane</keyword>